<evidence type="ECO:0000313" key="2">
    <source>
        <dbReference type="EMBL" id="KXJ87315.1"/>
    </source>
</evidence>
<feature type="chain" id="PRO_5007293011" evidence="1">
    <location>
        <begin position="26"/>
        <end position="281"/>
    </location>
</feature>
<dbReference type="OrthoDB" id="10589979at2759"/>
<dbReference type="Proteomes" id="UP000070501">
    <property type="component" value="Unassembled WGS sequence"/>
</dbReference>
<dbReference type="Pfam" id="PF19535">
    <property type="entry name" value="DUF6060"/>
    <property type="match status" value="1"/>
</dbReference>
<name>A0A136IQW7_9PEZI</name>
<dbReference type="InParanoid" id="A0A136IQW7"/>
<keyword evidence="3" id="KW-1185">Reference proteome</keyword>
<organism evidence="2 3">
    <name type="scientific">Microdochium bolleyi</name>
    <dbReference type="NCBI Taxonomy" id="196109"/>
    <lineage>
        <taxon>Eukaryota</taxon>
        <taxon>Fungi</taxon>
        <taxon>Dikarya</taxon>
        <taxon>Ascomycota</taxon>
        <taxon>Pezizomycotina</taxon>
        <taxon>Sordariomycetes</taxon>
        <taxon>Xylariomycetidae</taxon>
        <taxon>Xylariales</taxon>
        <taxon>Microdochiaceae</taxon>
        <taxon>Microdochium</taxon>
    </lineage>
</organism>
<feature type="signal peptide" evidence="1">
    <location>
        <begin position="1"/>
        <end position="25"/>
    </location>
</feature>
<sequence length="281" mass="30315">MRYFQHPRTLVAAATAAALPLLVAADCTGFEIAGGWEDGLYISNRAANANPLLNPIVVSKVVNCTAANGATGDCFEEIERRPMVLRYNTAWVYSSTHNETFFNHTALYDLVKAKVPLDFTKTANFEDPIFHNYTVPRNEYIDFGYTASLVVAPISHCWPGVVTGCTGSDAMFDNLRVTICGGSYRAGSDATVPASLRDYQGAYFIRPTDMTNEEIANQPDLAYPDPDDFDWSQAGGGAAAGARGFVARHRRATGQQLDVAGMLPLGFSVVDKVTGQAAHGS</sequence>
<proteinExistence type="predicted"/>
<keyword evidence="1" id="KW-0732">Signal</keyword>
<dbReference type="AlphaFoldDB" id="A0A136IQW7"/>
<evidence type="ECO:0000313" key="3">
    <source>
        <dbReference type="Proteomes" id="UP000070501"/>
    </source>
</evidence>
<evidence type="ECO:0000256" key="1">
    <source>
        <dbReference type="SAM" id="SignalP"/>
    </source>
</evidence>
<dbReference type="EMBL" id="KQ964263">
    <property type="protein sequence ID" value="KXJ87315.1"/>
    <property type="molecule type" value="Genomic_DNA"/>
</dbReference>
<accession>A0A136IQW7</accession>
<reference evidence="3" key="1">
    <citation type="submission" date="2016-02" db="EMBL/GenBank/DDBJ databases">
        <title>Draft genome sequence of Microdochium bolleyi, a fungal endophyte of beachgrass.</title>
        <authorList>
            <consortium name="DOE Joint Genome Institute"/>
            <person name="David A.S."/>
            <person name="May G."/>
            <person name="Haridas S."/>
            <person name="Lim J."/>
            <person name="Wang M."/>
            <person name="Labutti K."/>
            <person name="Lipzen A."/>
            <person name="Barry K."/>
            <person name="Grigoriev I.V."/>
        </authorList>
    </citation>
    <scope>NUCLEOTIDE SEQUENCE [LARGE SCALE GENOMIC DNA]</scope>
    <source>
        <strain evidence="3">J235TASD1</strain>
    </source>
</reference>
<protein>
    <submittedName>
        <fullName evidence="2">Uncharacterized protein</fullName>
    </submittedName>
</protein>
<gene>
    <name evidence="2" type="ORF">Micbo1qcDRAFT_179188</name>
</gene>
<dbReference type="InterPro" id="IPR045702">
    <property type="entry name" value="DUF6060"/>
</dbReference>